<dbReference type="InterPro" id="IPR000073">
    <property type="entry name" value="AB_hydrolase_1"/>
</dbReference>
<dbReference type="Gene3D" id="3.40.50.1820">
    <property type="entry name" value="alpha/beta hydrolase"/>
    <property type="match status" value="1"/>
</dbReference>
<dbReference type="FunCoup" id="D8RRQ9">
    <property type="interactions" value="2190"/>
</dbReference>
<feature type="compositionally biased region" description="Pro residues" evidence="1">
    <location>
        <begin position="8"/>
        <end position="24"/>
    </location>
</feature>
<dbReference type="PANTHER" id="PTHR43689">
    <property type="entry name" value="HYDROLASE"/>
    <property type="match status" value="1"/>
</dbReference>
<dbReference type="InParanoid" id="D8RRQ9"/>
<evidence type="ECO:0000256" key="2">
    <source>
        <dbReference type="SAM" id="Phobius"/>
    </source>
</evidence>
<evidence type="ECO:0000313" key="5">
    <source>
        <dbReference type="Proteomes" id="UP000001514"/>
    </source>
</evidence>
<dbReference type="EMBL" id="GL377587">
    <property type="protein sequence ID" value="EFJ25284.1"/>
    <property type="molecule type" value="Genomic_DNA"/>
</dbReference>
<reference evidence="4 5" key="1">
    <citation type="journal article" date="2011" name="Science">
        <title>The Selaginella genome identifies genetic changes associated with the evolution of vascular plants.</title>
        <authorList>
            <person name="Banks J.A."/>
            <person name="Nishiyama T."/>
            <person name="Hasebe M."/>
            <person name="Bowman J.L."/>
            <person name="Gribskov M."/>
            <person name="dePamphilis C."/>
            <person name="Albert V.A."/>
            <person name="Aono N."/>
            <person name="Aoyama T."/>
            <person name="Ambrose B.A."/>
            <person name="Ashton N.W."/>
            <person name="Axtell M.J."/>
            <person name="Barker E."/>
            <person name="Barker M.S."/>
            <person name="Bennetzen J.L."/>
            <person name="Bonawitz N.D."/>
            <person name="Chapple C."/>
            <person name="Cheng C."/>
            <person name="Correa L.G."/>
            <person name="Dacre M."/>
            <person name="DeBarry J."/>
            <person name="Dreyer I."/>
            <person name="Elias M."/>
            <person name="Engstrom E.M."/>
            <person name="Estelle M."/>
            <person name="Feng L."/>
            <person name="Finet C."/>
            <person name="Floyd S.K."/>
            <person name="Frommer W.B."/>
            <person name="Fujita T."/>
            <person name="Gramzow L."/>
            <person name="Gutensohn M."/>
            <person name="Harholt J."/>
            <person name="Hattori M."/>
            <person name="Heyl A."/>
            <person name="Hirai T."/>
            <person name="Hiwatashi Y."/>
            <person name="Ishikawa M."/>
            <person name="Iwata M."/>
            <person name="Karol K.G."/>
            <person name="Koehler B."/>
            <person name="Kolukisaoglu U."/>
            <person name="Kubo M."/>
            <person name="Kurata T."/>
            <person name="Lalonde S."/>
            <person name="Li K."/>
            <person name="Li Y."/>
            <person name="Litt A."/>
            <person name="Lyons E."/>
            <person name="Manning G."/>
            <person name="Maruyama T."/>
            <person name="Michael T.P."/>
            <person name="Mikami K."/>
            <person name="Miyazaki S."/>
            <person name="Morinaga S."/>
            <person name="Murata T."/>
            <person name="Mueller-Roeber B."/>
            <person name="Nelson D.R."/>
            <person name="Obara M."/>
            <person name="Oguri Y."/>
            <person name="Olmstead R.G."/>
            <person name="Onodera N."/>
            <person name="Petersen B.L."/>
            <person name="Pils B."/>
            <person name="Prigge M."/>
            <person name="Rensing S.A."/>
            <person name="Riano-Pachon D.M."/>
            <person name="Roberts A.W."/>
            <person name="Sato Y."/>
            <person name="Scheller H.V."/>
            <person name="Schulz B."/>
            <person name="Schulz C."/>
            <person name="Shakirov E.V."/>
            <person name="Shibagaki N."/>
            <person name="Shinohara N."/>
            <person name="Shippen D.E."/>
            <person name="Soerensen I."/>
            <person name="Sotooka R."/>
            <person name="Sugimoto N."/>
            <person name="Sugita M."/>
            <person name="Sumikawa N."/>
            <person name="Tanurdzic M."/>
            <person name="Theissen G."/>
            <person name="Ulvskov P."/>
            <person name="Wakazuki S."/>
            <person name="Weng J.K."/>
            <person name="Willats W.W."/>
            <person name="Wipf D."/>
            <person name="Wolf P.G."/>
            <person name="Yang L."/>
            <person name="Zimmer A.D."/>
            <person name="Zhu Q."/>
            <person name="Mitros T."/>
            <person name="Hellsten U."/>
            <person name="Loque D."/>
            <person name="Otillar R."/>
            <person name="Salamov A."/>
            <person name="Schmutz J."/>
            <person name="Shapiro H."/>
            <person name="Lindquist E."/>
            <person name="Lucas S."/>
            <person name="Rokhsar D."/>
            <person name="Grigoriev I.V."/>
        </authorList>
    </citation>
    <scope>NUCLEOTIDE SEQUENCE [LARGE SCALE GENOMIC DNA]</scope>
</reference>
<protein>
    <recommendedName>
        <fullName evidence="3">AB hydrolase-1 domain-containing protein</fullName>
    </recommendedName>
</protein>
<keyword evidence="5" id="KW-1185">Reference proteome</keyword>
<gene>
    <name evidence="4" type="ORF">SELMODRAFT_414127</name>
</gene>
<feature type="region of interest" description="Disordered" evidence="1">
    <location>
        <begin position="1"/>
        <end position="26"/>
    </location>
</feature>
<dbReference type="InterPro" id="IPR029058">
    <property type="entry name" value="AB_hydrolase_fold"/>
</dbReference>
<evidence type="ECO:0000313" key="4">
    <source>
        <dbReference type="EMBL" id="EFJ25284.1"/>
    </source>
</evidence>
<dbReference type="OMA" id="ATEHRSK"/>
<keyword evidence="2" id="KW-0812">Transmembrane</keyword>
<dbReference type="eggNOG" id="ENOG502QUCP">
    <property type="taxonomic scope" value="Eukaryota"/>
</dbReference>
<feature type="transmembrane region" description="Helical" evidence="2">
    <location>
        <begin position="32"/>
        <end position="51"/>
    </location>
</feature>
<evidence type="ECO:0000256" key="1">
    <source>
        <dbReference type="SAM" id="MobiDB-lite"/>
    </source>
</evidence>
<dbReference type="HOGENOM" id="CLU_039117_0_0_1"/>
<dbReference type="KEGG" id="smo:SELMODRAFT_414127"/>
<dbReference type="Proteomes" id="UP000001514">
    <property type="component" value="Unassembled WGS sequence"/>
</dbReference>
<evidence type="ECO:0000259" key="3">
    <source>
        <dbReference type="Pfam" id="PF00561"/>
    </source>
</evidence>
<dbReference type="PANTHER" id="PTHR43689:SF8">
    <property type="entry name" value="ALPHA_BETA-HYDROLASES SUPERFAMILY PROTEIN"/>
    <property type="match status" value="1"/>
</dbReference>
<name>D8RRQ9_SELML</name>
<dbReference type="Gramene" id="EFJ25284">
    <property type="protein sequence ID" value="EFJ25284"/>
    <property type="gene ID" value="SELMODRAFT_414127"/>
</dbReference>
<dbReference type="Pfam" id="PF00561">
    <property type="entry name" value="Abhydrolase_1"/>
    <property type="match status" value="1"/>
</dbReference>
<proteinExistence type="predicted"/>
<dbReference type="GO" id="GO:0016787">
    <property type="term" value="F:hydrolase activity"/>
    <property type="evidence" value="ECO:0000318"/>
    <property type="project" value="GO_Central"/>
</dbReference>
<feature type="domain" description="AB hydrolase-1" evidence="3">
    <location>
        <begin position="104"/>
        <end position="273"/>
    </location>
</feature>
<accession>D8RRQ9</accession>
<sequence>MSDGGDPATPPPPPPQQPPPPLQQTPPVKKKLVLVIGMVVAILAVMVSALVKDDEEGPLAMPAVVRQHFLGGKFVKVEVGWRTVRVFATTSDPDQAQELGDGAPVVVLLHGMGSSSFIYRKVQPLLAAAGFRVVALDLPGSGLSDKFTLEEWKRELGGLEWLAAAARAVVKEIADKGFLWRLEQMFETGALPAAATRDMPAEKVEIVKWPVGGDTQEQAQALAQLLRSLLPIQDLDLHLVAHDTASEVARAYSVATAASSMRVRSVTILDSSPARPALPVLLLGSPGVGSALLRSTLAYAWLVRRCCMPTLPVDVARAHAFLLRRGNGRAALLEMARMANSSVTPWRGADIAMQLLWACGWSEQWKTEGERASQMLAPGSLFRCHTGSRWPQEDVPQEVSDAIKNLVSSTNILFRLSLFLRSSILFFFRLRISASDLNAAMGLEAAGEASNCGAPCSSSSWGTAVGSDAAAAAAAVELGALGDDVNLNLSAGVLWNKHCGLACLPQTSSLAASTQC</sequence>
<dbReference type="AlphaFoldDB" id="D8RRQ9"/>
<dbReference type="SUPFAM" id="SSF53474">
    <property type="entry name" value="alpha/beta-Hydrolases"/>
    <property type="match status" value="1"/>
</dbReference>
<keyword evidence="2" id="KW-0472">Membrane</keyword>
<organism evidence="5">
    <name type="scientific">Selaginella moellendorffii</name>
    <name type="common">Spikemoss</name>
    <dbReference type="NCBI Taxonomy" id="88036"/>
    <lineage>
        <taxon>Eukaryota</taxon>
        <taxon>Viridiplantae</taxon>
        <taxon>Streptophyta</taxon>
        <taxon>Embryophyta</taxon>
        <taxon>Tracheophyta</taxon>
        <taxon>Lycopodiopsida</taxon>
        <taxon>Selaginellales</taxon>
        <taxon>Selaginellaceae</taxon>
        <taxon>Selaginella</taxon>
    </lineage>
</organism>
<keyword evidence="2" id="KW-1133">Transmembrane helix</keyword>